<keyword evidence="3 7" id="KW-0808">Transferase</keyword>
<comment type="pathway">
    <text evidence="1 7">Pyrimidine metabolism; UMP biosynthesis via de novo pathway; (S)-dihydroorotate from bicarbonate: step 2/3.</text>
</comment>
<dbReference type="SUPFAM" id="SSF53671">
    <property type="entry name" value="Aspartate/ornithine carbamoyltransferase"/>
    <property type="match status" value="1"/>
</dbReference>
<evidence type="ECO:0000313" key="10">
    <source>
        <dbReference type="EMBL" id="ADU27067.1"/>
    </source>
</evidence>
<feature type="binding site" evidence="7">
    <location>
        <position position="131"/>
    </location>
    <ligand>
        <name>carbamoyl phosphate</name>
        <dbReference type="ChEBI" id="CHEBI:58228"/>
    </ligand>
</feature>
<evidence type="ECO:0000256" key="7">
    <source>
        <dbReference type="HAMAP-Rule" id="MF_00001"/>
    </source>
</evidence>
<dbReference type="GO" id="GO:0044205">
    <property type="term" value="P:'de novo' UMP biosynthetic process"/>
    <property type="evidence" value="ECO:0007669"/>
    <property type="project" value="UniProtKB-UniRule"/>
</dbReference>
<dbReference type="HOGENOM" id="CLU_043846_1_2_9"/>
<dbReference type="GO" id="GO:0004070">
    <property type="term" value="F:aspartate carbamoyltransferase activity"/>
    <property type="evidence" value="ECO:0007669"/>
    <property type="project" value="UniProtKB-UniRule"/>
</dbReference>
<dbReference type="HAMAP" id="MF_00001">
    <property type="entry name" value="Asp_carb_tr"/>
    <property type="match status" value="1"/>
</dbReference>
<dbReference type="EC" id="2.1.3.2" evidence="7"/>
<dbReference type="InterPro" id="IPR002082">
    <property type="entry name" value="Asp_carbamoyltransf"/>
</dbReference>
<dbReference type="GO" id="GO:0006520">
    <property type="term" value="P:amino acid metabolic process"/>
    <property type="evidence" value="ECO:0007669"/>
    <property type="project" value="InterPro"/>
</dbReference>
<dbReference type="PRINTS" id="PR00101">
    <property type="entry name" value="ATCASE"/>
</dbReference>
<dbReference type="EMBL" id="CP002400">
    <property type="protein sequence ID" value="ADU27067.1"/>
    <property type="molecule type" value="Genomic_DNA"/>
</dbReference>
<feature type="binding site" evidence="7">
    <location>
        <position position="54"/>
    </location>
    <ligand>
        <name>carbamoyl phosphate</name>
        <dbReference type="ChEBI" id="CHEBI:58228"/>
    </ligand>
</feature>
<protein>
    <recommendedName>
        <fullName evidence="7">Aspartate carbamoyltransferase</fullName>
        <ecNumber evidence="7">2.1.3.2</ecNumber>
    </recommendedName>
    <alternativeName>
        <fullName evidence="7">Aspartate transcarbamylase</fullName>
        <shortName evidence="7">ATCase</shortName>
    </alternativeName>
</protein>
<dbReference type="FunFam" id="3.40.50.1370:FF:000002">
    <property type="entry name" value="Aspartate carbamoyltransferase 2"/>
    <property type="match status" value="1"/>
</dbReference>
<dbReference type="SUPFAM" id="SSF57825">
    <property type="entry name" value="Aspartate carbamoyltransferase, Regulatory-chain, C-terminal domain"/>
    <property type="match status" value="1"/>
</dbReference>
<dbReference type="eggNOG" id="COG0540">
    <property type="taxonomic scope" value="Bacteria"/>
</dbReference>
<evidence type="ECO:0000256" key="5">
    <source>
        <dbReference type="ARBA" id="ARBA00043884"/>
    </source>
</evidence>
<dbReference type="RefSeq" id="WP_013485422.1">
    <property type="nucleotide sequence ID" value="NC_014828.1"/>
</dbReference>
<evidence type="ECO:0000313" key="11">
    <source>
        <dbReference type="Proteomes" id="UP000001551"/>
    </source>
</evidence>
<dbReference type="GO" id="GO:0016597">
    <property type="term" value="F:amino acid binding"/>
    <property type="evidence" value="ECO:0007669"/>
    <property type="project" value="InterPro"/>
</dbReference>
<evidence type="ECO:0000259" key="9">
    <source>
        <dbReference type="Pfam" id="PF02729"/>
    </source>
</evidence>
<evidence type="ECO:0000256" key="6">
    <source>
        <dbReference type="ARBA" id="ARBA00048859"/>
    </source>
</evidence>
<dbReference type="InterPro" id="IPR036792">
    <property type="entry name" value="Asp_carbatrfase_reg_C_sf"/>
</dbReference>
<dbReference type="AlphaFoldDB" id="E6U848"/>
<feature type="binding site" evidence="7">
    <location>
        <position position="265"/>
    </location>
    <ligand>
        <name>carbamoyl phosphate</name>
        <dbReference type="ChEBI" id="CHEBI:58228"/>
    </ligand>
</feature>
<dbReference type="PANTHER" id="PTHR45753:SF6">
    <property type="entry name" value="ASPARTATE CARBAMOYLTRANSFERASE"/>
    <property type="match status" value="1"/>
</dbReference>
<name>E6U848_ETHHY</name>
<reference evidence="10 11" key="1">
    <citation type="submission" date="2010-12" db="EMBL/GenBank/DDBJ databases">
        <title>Complete sequence of Ethanoligenens harbinense YUAN-3.</title>
        <authorList>
            <person name="Lucas S."/>
            <person name="Copeland A."/>
            <person name="Lapidus A."/>
            <person name="Cheng J.-F."/>
            <person name="Bruce D."/>
            <person name="Goodwin L."/>
            <person name="Pitluck S."/>
            <person name="Chertkov O."/>
            <person name="Misra M."/>
            <person name="Detter J.C."/>
            <person name="Han C."/>
            <person name="Tapia R."/>
            <person name="Land M."/>
            <person name="Hauser L."/>
            <person name="Jeffries C."/>
            <person name="Kyrpides N."/>
            <person name="Ivanova N."/>
            <person name="Mikhailova N."/>
            <person name="Wang A."/>
            <person name="Mouttaki H."/>
            <person name="He Z."/>
            <person name="Zhou J."/>
            <person name="Hemme C.L."/>
            <person name="Woyke T."/>
        </authorList>
    </citation>
    <scope>NUCLEOTIDE SEQUENCE [LARGE SCALE GENOMIC DNA]</scope>
    <source>
        <strain evidence="11">DSM 18485 / JCM 12961 / CGMCC 1.5033 / YUAN-3</strain>
    </source>
</reference>
<dbReference type="GO" id="GO:0006207">
    <property type="term" value="P:'de novo' pyrimidine nucleobase biosynthetic process"/>
    <property type="evidence" value="ECO:0007669"/>
    <property type="project" value="InterPro"/>
</dbReference>
<feature type="binding site" evidence="7">
    <location>
        <position position="82"/>
    </location>
    <ligand>
        <name>L-aspartate</name>
        <dbReference type="ChEBI" id="CHEBI:29991"/>
    </ligand>
</feature>
<feature type="binding site" evidence="7">
    <location>
        <position position="226"/>
    </location>
    <ligand>
        <name>L-aspartate</name>
        <dbReference type="ChEBI" id="CHEBI:29991"/>
    </ligand>
</feature>
<dbReference type="PANTHER" id="PTHR45753">
    <property type="entry name" value="ORNITHINE CARBAMOYLTRANSFERASE, MITOCHONDRIAL"/>
    <property type="match status" value="1"/>
</dbReference>
<dbReference type="KEGG" id="eha:Ethha_1531"/>
<dbReference type="Pfam" id="PF02729">
    <property type="entry name" value="OTCace_N"/>
    <property type="match status" value="1"/>
</dbReference>
<dbReference type="UniPathway" id="UPA00070">
    <property type="reaction ID" value="UER00116"/>
</dbReference>
<evidence type="ECO:0000259" key="8">
    <source>
        <dbReference type="Pfam" id="PF00185"/>
    </source>
</evidence>
<evidence type="ECO:0000256" key="4">
    <source>
        <dbReference type="ARBA" id="ARBA00022975"/>
    </source>
</evidence>
<dbReference type="PRINTS" id="PR00100">
    <property type="entry name" value="AOTCASE"/>
</dbReference>
<dbReference type="STRING" id="663278.Ethha_1531"/>
<comment type="similarity">
    <text evidence="2 7">Belongs to the aspartate/ornithine carbamoyltransferase superfamily. ATCase family.</text>
</comment>
<feature type="domain" description="Aspartate/ornithine carbamoyltransferase carbamoyl-P binding" evidence="9">
    <location>
        <begin position="5"/>
        <end position="142"/>
    </location>
</feature>
<feature type="domain" description="Aspartate/ornithine carbamoyltransferase Asp/Orn-binding" evidence="8">
    <location>
        <begin position="151"/>
        <end position="299"/>
    </location>
</feature>
<sequence>MPCGDLLDLNDCSVTDWKNLIKLADDIRLNPRDYMHRCEGKVLATLFYEPSTRTQMSFQAAMLRLGGQIIGFDNPVNSSVSKGETLMDTMRIVSNYADIIVVRHPQEGAARAASLYARCPVINAGDGGHLHPTQTLTDLVTLSTVKGRLTGLRIGVCGDLKYGRTVHSLLKAMSRFEGNRFYLISTPELSVPDYCKEILDNAGCPYEEVPALDDCIGELDVLYMTRIQQERFATPEAYEAQRGVFVLTPEKLQKARADLAILHPLPRVDEIDPAIDEDPRALYFTQARLGMFGRMALMLRMLEDDITIHSEREHHLHAAVCSNPRCITHTEKYLSRSVCKDENGHDICLYCEEKC</sequence>
<keyword evidence="4 7" id="KW-0665">Pyrimidine biosynthesis</keyword>
<dbReference type="InterPro" id="IPR006132">
    <property type="entry name" value="Asp/Orn_carbamoyltranf_P-bd"/>
</dbReference>
<feature type="binding site" evidence="7">
    <location>
        <position position="103"/>
    </location>
    <ligand>
        <name>carbamoyl phosphate</name>
        <dbReference type="ChEBI" id="CHEBI:58228"/>
    </ligand>
</feature>
<dbReference type="InterPro" id="IPR006131">
    <property type="entry name" value="Asp_carbamoyltransf_Asp/Orn-bd"/>
</dbReference>
<feature type="binding site" evidence="7">
    <location>
        <position position="164"/>
    </location>
    <ligand>
        <name>L-aspartate</name>
        <dbReference type="ChEBI" id="CHEBI:29991"/>
    </ligand>
</feature>
<proteinExistence type="inferred from homology"/>
<dbReference type="InterPro" id="IPR006130">
    <property type="entry name" value="Asp/Orn_carbamoylTrfase"/>
</dbReference>
<dbReference type="Proteomes" id="UP000001551">
    <property type="component" value="Chromosome"/>
</dbReference>
<dbReference type="Gene3D" id="3.40.50.1370">
    <property type="entry name" value="Aspartate/ornithine carbamoyltransferase"/>
    <property type="match status" value="2"/>
</dbReference>
<evidence type="ECO:0000256" key="3">
    <source>
        <dbReference type="ARBA" id="ARBA00022679"/>
    </source>
</evidence>
<organism evidence="10 11">
    <name type="scientific">Ethanoligenens harbinense (strain DSM 18485 / JCM 12961 / CGMCC 1.5033 / YUAN-3)</name>
    <dbReference type="NCBI Taxonomy" id="663278"/>
    <lineage>
        <taxon>Bacteria</taxon>
        <taxon>Bacillati</taxon>
        <taxon>Bacillota</taxon>
        <taxon>Clostridia</taxon>
        <taxon>Eubacteriales</taxon>
        <taxon>Oscillospiraceae</taxon>
        <taxon>Ethanoligenens</taxon>
    </lineage>
</organism>
<dbReference type="NCBIfam" id="TIGR00670">
    <property type="entry name" value="asp_carb_tr"/>
    <property type="match status" value="1"/>
</dbReference>
<evidence type="ECO:0000256" key="1">
    <source>
        <dbReference type="ARBA" id="ARBA00004852"/>
    </source>
</evidence>
<dbReference type="GO" id="GO:0005829">
    <property type="term" value="C:cytosol"/>
    <property type="evidence" value="ECO:0007669"/>
    <property type="project" value="TreeGrafter"/>
</dbReference>
<feature type="binding site" evidence="7">
    <location>
        <position position="134"/>
    </location>
    <ligand>
        <name>carbamoyl phosphate</name>
        <dbReference type="ChEBI" id="CHEBI:58228"/>
    </ligand>
</feature>
<dbReference type="InterPro" id="IPR036901">
    <property type="entry name" value="Asp/Orn_carbamoylTrfase_sf"/>
</dbReference>
<feature type="binding site" evidence="7">
    <location>
        <position position="266"/>
    </location>
    <ligand>
        <name>carbamoyl phosphate</name>
        <dbReference type="ChEBI" id="CHEBI:58228"/>
    </ligand>
</feature>
<dbReference type="PROSITE" id="PS00097">
    <property type="entry name" value="CARBAMOYLTRANSFERASE"/>
    <property type="match status" value="1"/>
</dbReference>
<accession>E6U848</accession>
<evidence type="ECO:0000256" key="2">
    <source>
        <dbReference type="ARBA" id="ARBA00008896"/>
    </source>
</evidence>
<keyword evidence="11" id="KW-1185">Reference proteome</keyword>
<dbReference type="NCBIfam" id="NF002032">
    <property type="entry name" value="PRK00856.1"/>
    <property type="match status" value="1"/>
</dbReference>
<gene>
    <name evidence="7" type="primary">pyrB</name>
    <name evidence="10" type="ordered locus">Ethha_1531</name>
</gene>
<comment type="function">
    <text evidence="5 7">Catalyzes the condensation of carbamoyl phosphate and aspartate to form carbamoyl aspartate and inorganic phosphate, the committed step in the de novo pyrimidine nucleotide biosynthesis pathway.</text>
</comment>
<comment type="catalytic activity">
    <reaction evidence="6 7">
        <text>carbamoyl phosphate + L-aspartate = N-carbamoyl-L-aspartate + phosphate + H(+)</text>
        <dbReference type="Rhea" id="RHEA:20013"/>
        <dbReference type="ChEBI" id="CHEBI:15378"/>
        <dbReference type="ChEBI" id="CHEBI:29991"/>
        <dbReference type="ChEBI" id="CHEBI:32814"/>
        <dbReference type="ChEBI" id="CHEBI:43474"/>
        <dbReference type="ChEBI" id="CHEBI:58228"/>
        <dbReference type="EC" id="2.1.3.2"/>
    </reaction>
</comment>
<comment type="subunit">
    <text evidence="7">Heterododecamer (2C3:3R2) of six catalytic PyrB chains organized as two trimers (C3), and six regulatory PyrI chains organized as three dimers (R2).</text>
</comment>
<dbReference type="Pfam" id="PF00185">
    <property type="entry name" value="OTCace"/>
    <property type="match status" value="1"/>
</dbReference>
<feature type="binding site" evidence="7">
    <location>
        <position position="53"/>
    </location>
    <ligand>
        <name>carbamoyl phosphate</name>
        <dbReference type="ChEBI" id="CHEBI:58228"/>
    </ligand>
</feature>